<organism evidence="2 3">
    <name type="scientific">Meloidogyne incognita</name>
    <name type="common">Southern root-knot nematode worm</name>
    <name type="synonym">Oxyuris incognita</name>
    <dbReference type="NCBI Taxonomy" id="6306"/>
    <lineage>
        <taxon>Eukaryota</taxon>
        <taxon>Metazoa</taxon>
        <taxon>Ecdysozoa</taxon>
        <taxon>Nematoda</taxon>
        <taxon>Chromadorea</taxon>
        <taxon>Rhabditida</taxon>
        <taxon>Tylenchina</taxon>
        <taxon>Tylenchomorpha</taxon>
        <taxon>Tylenchoidea</taxon>
        <taxon>Meloidogynidae</taxon>
        <taxon>Meloidogyninae</taxon>
        <taxon>Meloidogyne</taxon>
        <taxon>Meloidogyne incognita group</taxon>
    </lineage>
</organism>
<keyword evidence="1" id="KW-0732">Signal</keyword>
<dbReference type="AlphaFoldDB" id="A0A914LM00"/>
<dbReference type="Proteomes" id="UP000887563">
    <property type="component" value="Unplaced"/>
</dbReference>
<dbReference type="WBParaSite" id="Minc3s00645g15551">
    <property type="protein sequence ID" value="Minc3s00645g15551"/>
    <property type="gene ID" value="Minc3s00645g15551"/>
</dbReference>
<evidence type="ECO:0000313" key="2">
    <source>
        <dbReference type="Proteomes" id="UP000887563"/>
    </source>
</evidence>
<name>A0A914LM00_MELIC</name>
<feature type="signal peptide" evidence="1">
    <location>
        <begin position="1"/>
        <end position="22"/>
    </location>
</feature>
<reference evidence="3" key="1">
    <citation type="submission" date="2022-11" db="UniProtKB">
        <authorList>
            <consortium name="WormBaseParasite"/>
        </authorList>
    </citation>
    <scope>IDENTIFICATION</scope>
</reference>
<protein>
    <submittedName>
        <fullName evidence="3">Candidate secreted effector</fullName>
    </submittedName>
</protein>
<evidence type="ECO:0000256" key="1">
    <source>
        <dbReference type="SAM" id="SignalP"/>
    </source>
</evidence>
<keyword evidence="2" id="KW-1185">Reference proteome</keyword>
<proteinExistence type="predicted"/>
<accession>A0A914LM00</accession>
<sequence length="152" mass="16966">MFYLLCQHCCVVSLIPSFLSLTEQIISGMMTTQGCVEMTCASNTSKTTSCSTYIGGRMLWSTPGGRATLRPSFIELAVINSPNSSFNILFYTSKTLKEKISLLSKKLHLFLTFMKRQIMPNSIFPSSSIPTKINKSFLKPLINFVKGQLTIF</sequence>
<evidence type="ECO:0000313" key="3">
    <source>
        <dbReference type="WBParaSite" id="Minc3s00645g15551"/>
    </source>
</evidence>
<feature type="chain" id="PRO_5037067527" evidence="1">
    <location>
        <begin position="23"/>
        <end position="152"/>
    </location>
</feature>